<evidence type="ECO:0000313" key="1">
    <source>
        <dbReference type="EMBL" id="GBN45099.1"/>
    </source>
</evidence>
<protein>
    <submittedName>
        <fullName evidence="1">Uncharacterized protein</fullName>
    </submittedName>
</protein>
<sequence length="104" mass="11192">MSDVPVCSNAGRGNSVNVLPDITLASVEILQQLSFTFRLSRVPRQGGANSIVLLISVSVLEILRDCLFAGRSTLECQCGKEVTLLEVLPDITLSHVSNVQHTIS</sequence>
<organism evidence="1 2">
    <name type="scientific">Araneus ventricosus</name>
    <name type="common">Orbweaver spider</name>
    <name type="synonym">Epeira ventricosa</name>
    <dbReference type="NCBI Taxonomy" id="182803"/>
    <lineage>
        <taxon>Eukaryota</taxon>
        <taxon>Metazoa</taxon>
        <taxon>Ecdysozoa</taxon>
        <taxon>Arthropoda</taxon>
        <taxon>Chelicerata</taxon>
        <taxon>Arachnida</taxon>
        <taxon>Araneae</taxon>
        <taxon>Araneomorphae</taxon>
        <taxon>Entelegynae</taxon>
        <taxon>Araneoidea</taxon>
        <taxon>Araneidae</taxon>
        <taxon>Araneus</taxon>
    </lineage>
</organism>
<reference evidence="1 2" key="1">
    <citation type="journal article" date="2019" name="Sci. Rep.">
        <title>Orb-weaving spider Araneus ventricosus genome elucidates the spidroin gene catalogue.</title>
        <authorList>
            <person name="Kono N."/>
            <person name="Nakamura H."/>
            <person name="Ohtoshi R."/>
            <person name="Moran D.A.P."/>
            <person name="Shinohara A."/>
            <person name="Yoshida Y."/>
            <person name="Fujiwara M."/>
            <person name="Mori M."/>
            <person name="Tomita M."/>
            <person name="Arakawa K."/>
        </authorList>
    </citation>
    <scope>NUCLEOTIDE SEQUENCE [LARGE SCALE GENOMIC DNA]</scope>
</reference>
<dbReference type="EMBL" id="BGPR01010245">
    <property type="protein sequence ID" value="GBN45099.1"/>
    <property type="molecule type" value="Genomic_DNA"/>
</dbReference>
<dbReference type="Proteomes" id="UP000499080">
    <property type="component" value="Unassembled WGS sequence"/>
</dbReference>
<proteinExistence type="predicted"/>
<keyword evidence="2" id="KW-1185">Reference proteome</keyword>
<gene>
    <name evidence="1" type="ORF">AVEN_181755_1</name>
</gene>
<evidence type="ECO:0000313" key="2">
    <source>
        <dbReference type="Proteomes" id="UP000499080"/>
    </source>
</evidence>
<name>A0A4Y2P241_ARAVE</name>
<accession>A0A4Y2P241</accession>
<dbReference type="AlphaFoldDB" id="A0A4Y2P241"/>
<comment type="caution">
    <text evidence="1">The sequence shown here is derived from an EMBL/GenBank/DDBJ whole genome shotgun (WGS) entry which is preliminary data.</text>
</comment>